<keyword evidence="6 12" id="KW-0808">Transferase</keyword>
<feature type="active site" description="S-methylcysteine intermediate" evidence="12">
    <location>
        <position position="342"/>
    </location>
</feature>
<keyword evidence="4 12" id="KW-0698">rRNA processing</keyword>
<evidence type="ECO:0000256" key="11">
    <source>
        <dbReference type="ARBA" id="ARBA00023014"/>
    </source>
</evidence>
<evidence type="ECO:0000256" key="5">
    <source>
        <dbReference type="ARBA" id="ARBA00022603"/>
    </source>
</evidence>
<dbReference type="KEGG" id="stab:STABA_v1c08830"/>
<dbReference type="InterPro" id="IPR040072">
    <property type="entry name" value="Methyltransferase_A"/>
</dbReference>
<reference evidence="14 15" key="1">
    <citation type="submission" date="2019-11" db="EMBL/GenBank/DDBJ databases">
        <title>Complete genome sequence of Spiroplasma tabanidicola TAUS-1 (DSM 22603).</title>
        <authorList>
            <person name="Huang C.-T."/>
            <person name="Lin Y.-C."/>
            <person name="Kuo C.-H."/>
        </authorList>
    </citation>
    <scope>NUCLEOTIDE SEQUENCE [LARGE SCALE GENOMIC DNA]</scope>
    <source>
        <strain evidence="14 15">TAUS-1</strain>
    </source>
</reference>
<dbReference type="SFLD" id="SFLDF00275">
    <property type="entry name" value="adenosine_C2_methyltransferase"/>
    <property type="match status" value="1"/>
</dbReference>
<comment type="catalytic activity">
    <reaction evidence="12">
        <text>adenosine(37) in tRNA + 2 reduced [2Fe-2S]-[ferredoxin] + 2 S-adenosyl-L-methionine = 2-methyladenosine(37) in tRNA + 5'-deoxyadenosine + L-methionine + 2 oxidized [2Fe-2S]-[ferredoxin] + S-adenosyl-L-homocysteine</text>
        <dbReference type="Rhea" id="RHEA:43332"/>
        <dbReference type="Rhea" id="RHEA-COMP:10000"/>
        <dbReference type="Rhea" id="RHEA-COMP:10001"/>
        <dbReference type="Rhea" id="RHEA-COMP:10162"/>
        <dbReference type="Rhea" id="RHEA-COMP:10485"/>
        <dbReference type="ChEBI" id="CHEBI:17319"/>
        <dbReference type="ChEBI" id="CHEBI:33737"/>
        <dbReference type="ChEBI" id="CHEBI:33738"/>
        <dbReference type="ChEBI" id="CHEBI:57844"/>
        <dbReference type="ChEBI" id="CHEBI:57856"/>
        <dbReference type="ChEBI" id="CHEBI:59789"/>
        <dbReference type="ChEBI" id="CHEBI:74411"/>
        <dbReference type="ChEBI" id="CHEBI:74497"/>
        <dbReference type="EC" id="2.1.1.192"/>
    </reaction>
</comment>
<dbReference type="SFLD" id="SFLDS00029">
    <property type="entry name" value="Radical_SAM"/>
    <property type="match status" value="1"/>
</dbReference>
<organism evidence="14 15">
    <name type="scientific">Spiroplasma tabanidicola</name>
    <dbReference type="NCBI Taxonomy" id="324079"/>
    <lineage>
        <taxon>Bacteria</taxon>
        <taxon>Bacillati</taxon>
        <taxon>Mycoplasmatota</taxon>
        <taxon>Mollicutes</taxon>
        <taxon>Entomoplasmatales</taxon>
        <taxon>Spiroplasmataceae</taxon>
        <taxon>Spiroplasma</taxon>
    </lineage>
</organism>
<evidence type="ECO:0000313" key="15">
    <source>
        <dbReference type="Proteomes" id="UP000424468"/>
    </source>
</evidence>
<keyword evidence="12" id="KW-1015">Disulfide bond</keyword>
<dbReference type="Pfam" id="PF04055">
    <property type="entry name" value="Radical_SAM"/>
    <property type="match status" value="1"/>
</dbReference>
<evidence type="ECO:0000256" key="4">
    <source>
        <dbReference type="ARBA" id="ARBA00022552"/>
    </source>
</evidence>
<dbReference type="InterPro" id="IPR027492">
    <property type="entry name" value="RNA_MTrfase_RlmN"/>
</dbReference>
<feature type="disulfide bond" description="(transient)" evidence="12">
    <location>
        <begin position="105"/>
        <end position="342"/>
    </location>
</feature>
<dbReference type="Proteomes" id="UP000424468">
    <property type="component" value="Chromosome"/>
</dbReference>
<feature type="active site" description="Proton acceptor" evidence="12">
    <location>
        <position position="92"/>
    </location>
</feature>
<dbReference type="Gene3D" id="1.10.150.530">
    <property type="match status" value="1"/>
</dbReference>
<dbReference type="SUPFAM" id="SSF102114">
    <property type="entry name" value="Radical SAM enzymes"/>
    <property type="match status" value="1"/>
</dbReference>
<evidence type="ECO:0000256" key="10">
    <source>
        <dbReference type="ARBA" id="ARBA00023004"/>
    </source>
</evidence>
<comment type="cofactor">
    <cofactor evidence="12">
        <name>[4Fe-4S] cluster</name>
        <dbReference type="ChEBI" id="CHEBI:49883"/>
    </cofactor>
    <text evidence="12">Binds 1 [4Fe-4S] cluster. The cluster is coordinated with 3 cysteines and an exchangeable S-adenosyl-L-methionine.</text>
</comment>
<dbReference type="GO" id="GO:0030488">
    <property type="term" value="P:tRNA methylation"/>
    <property type="evidence" value="ECO:0007669"/>
    <property type="project" value="UniProtKB-UniRule"/>
</dbReference>
<keyword evidence="9 12" id="KW-0479">Metal-binding</keyword>
<evidence type="ECO:0000256" key="9">
    <source>
        <dbReference type="ARBA" id="ARBA00022723"/>
    </source>
</evidence>
<name>A0A6I6CD58_9MOLU</name>
<dbReference type="NCBIfam" id="TIGR00048">
    <property type="entry name" value="rRNA_mod_RlmN"/>
    <property type="match status" value="1"/>
</dbReference>
<evidence type="ECO:0000256" key="6">
    <source>
        <dbReference type="ARBA" id="ARBA00022679"/>
    </source>
</evidence>
<proteinExistence type="inferred from homology"/>
<dbReference type="RefSeq" id="WP_156006993.1">
    <property type="nucleotide sequence ID" value="NZ_CP046276.1"/>
</dbReference>
<feature type="domain" description="Radical SAM core" evidence="13">
    <location>
        <begin position="98"/>
        <end position="339"/>
    </location>
</feature>
<dbReference type="GO" id="GO:0070040">
    <property type="term" value="F:rRNA (adenine(2503)-C2-)-methyltransferase activity"/>
    <property type="evidence" value="ECO:0007669"/>
    <property type="project" value="UniProtKB-UniRule"/>
</dbReference>
<feature type="binding site" evidence="12">
    <location>
        <position position="301"/>
    </location>
    <ligand>
        <name>S-adenosyl-L-methionine</name>
        <dbReference type="ChEBI" id="CHEBI:59789"/>
    </ligand>
</feature>
<dbReference type="EC" id="2.1.1.192" evidence="12"/>
<dbReference type="GO" id="GO:0019843">
    <property type="term" value="F:rRNA binding"/>
    <property type="evidence" value="ECO:0007669"/>
    <property type="project" value="UniProtKB-UniRule"/>
</dbReference>
<dbReference type="PANTHER" id="PTHR30544">
    <property type="entry name" value="23S RRNA METHYLTRANSFERASE"/>
    <property type="match status" value="1"/>
</dbReference>
<evidence type="ECO:0000256" key="12">
    <source>
        <dbReference type="HAMAP-Rule" id="MF_01849"/>
    </source>
</evidence>
<evidence type="ECO:0000256" key="7">
    <source>
        <dbReference type="ARBA" id="ARBA00022691"/>
    </source>
</evidence>
<dbReference type="PIRSF" id="PIRSF006004">
    <property type="entry name" value="CHP00048"/>
    <property type="match status" value="1"/>
</dbReference>
<dbReference type="GO" id="GO:0051539">
    <property type="term" value="F:4 iron, 4 sulfur cluster binding"/>
    <property type="evidence" value="ECO:0007669"/>
    <property type="project" value="UniProtKB-UniRule"/>
</dbReference>
<evidence type="ECO:0000259" key="13">
    <source>
        <dbReference type="PROSITE" id="PS51918"/>
    </source>
</evidence>
<dbReference type="InterPro" id="IPR058240">
    <property type="entry name" value="rSAM_sf"/>
</dbReference>
<gene>
    <name evidence="12 14" type="primary">rlmN</name>
    <name evidence="14" type="ORF">STABA_v1c08830</name>
</gene>
<sequence length="358" mass="40949">MGTKSIFNYSIQDLQEILVANGFNKFAAQQIFDWIYVKLETDFNNMSNLKKDLRDYLMSNFNANPLKSLVVEESKDGTIKILFLLDDKKTIETVLMPQKYGQSVCVTTQVGCKMACKFCASGLIKTERNLETNEIVRQIFTMNQILKEKFKDDLSNPRSRVSHIVVMGIGEPMDNFENVMKFIEIINETKGFQIGARHITISTCGVVPKIIEFADMKTQINLAISLHASNNEVRSSMMPINKAYPIEKLLDAVSYYIEATNRRITFEYILIEDVNDKKEHAVELARLIRGMNAYVNLIPYNEVKENPYRKSTKIDTFFKILKKEGINAIVRKEFGADIDAACGQLRAKREGVFKNDEV</sequence>
<comment type="subcellular location">
    <subcellularLocation>
        <location evidence="1 12">Cytoplasm</location>
    </subcellularLocation>
</comment>
<dbReference type="InterPro" id="IPR004383">
    <property type="entry name" value="rRNA_lsu_MTrfase_RlmN/Cfr"/>
</dbReference>
<dbReference type="CDD" id="cd01335">
    <property type="entry name" value="Radical_SAM"/>
    <property type="match status" value="1"/>
</dbReference>
<keyword evidence="3 12" id="KW-0963">Cytoplasm</keyword>
<keyword evidence="10 12" id="KW-0408">Iron</keyword>
<dbReference type="EMBL" id="CP046276">
    <property type="protein sequence ID" value="QGS52238.1"/>
    <property type="molecule type" value="Genomic_DNA"/>
</dbReference>
<dbReference type="SFLD" id="SFLDG01062">
    <property type="entry name" value="methyltransferase_(Class_A)"/>
    <property type="match status" value="1"/>
</dbReference>
<dbReference type="Pfam" id="PF21016">
    <property type="entry name" value="RlmN_N"/>
    <property type="match status" value="1"/>
</dbReference>
<keyword evidence="15" id="KW-1185">Reference proteome</keyword>
<protein>
    <recommendedName>
        <fullName evidence="12">Probable dual-specificity RNA methyltransferase RlmN</fullName>
        <ecNumber evidence="12">2.1.1.192</ecNumber>
    </recommendedName>
    <alternativeName>
        <fullName evidence="12">23S rRNA (adenine(2503)-C(2))-methyltransferase</fullName>
    </alternativeName>
    <alternativeName>
        <fullName evidence="12">23S rRNA m2A2503 methyltransferase</fullName>
    </alternativeName>
    <alternativeName>
        <fullName evidence="12">Ribosomal RNA large subunit methyltransferase N</fullName>
    </alternativeName>
    <alternativeName>
        <fullName evidence="12">tRNA (adenine(37)-C(2))-methyltransferase</fullName>
    </alternativeName>
    <alternativeName>
        <fullName evidence="12">tRNA m2A37 methyltransferase</fullName>
    </alternativeName>
</protein>
<evidence type="ECO:0000256" key="3">
    <source>
        <dbReference type="ARBA" id="ARBA00022490"/>
    </source>
</evidence>
<comment type="similarity">
    <text evidence="12">Belongs to the radical SAM superfamily. RlmN family.</text>
</comment>
<accession>A0A6I6CD58</accession>
<dbReference type="InterPro" id="IPR007197">
    <property type="entry name" value="rSAM"/>
</dbReference>
<evidence type="ECO:0000313" key="14">
    <source>
        <dbReference type="EMBL" id="QGS52238.1"/>
    </source>
</evidence>
<feature type="binding site" evidence="12">
    <location>
        <position position="119"/>
    </location>
    <ligand>
        <name>[4Fe-4S] cluster</name>
        <dbReference type="ChEBI" id="CHEBI:49883"/>
        <note>4Fe-4S-S-AdoMet</note>
    </ligand>
</feature>
<feature type="binding site" evidence="12">
    <location>
        <position position="112"/>
    </location>
    <ligand>
        <name>[4Fe-4S] cluster</name>
        <dbReference type="ChEBI" id="CHEBI:49883"/>
        <note>4Fe-4S-S-AdoMet</note>
    </ligand>
</feature>
<evidence type="ECO:0000256" key="8">
    <source>
        <dbReference type="ARBA" id="ARBA00022694"/>
    </source>
</evidence>
<dbReference type="GO" id="GO:0046872">
    <property type="term" value="F:metal ion binding"/>
    <property type="evidence" value="ECO:0007669"/>
    <property type="project" value="UniProtKB-KW"/>
</dbReference>
<dbReference type="FunFam" id="3.20.20.70:FF:000014">
    <property type="entry name" value="Probable dual-specificity RNA methyltransferase RlmN"/>
    <property type="match status" value="1"/>
</dbReference>
<dbReference type="InterPro" id="IPR048641">
    <property type="entry name" value="RlmN_N"/>
</dbReference>
<dbReference type="InterPro" id="IPR013785">
    <property type="entry name" value="Aldolase_TIM"/>
</dbReference>
<dbReference type="PANTHER" id="PTHR30544:SF5">
    <property type="entry name" value="RADICAL SAM CORE DOMAIN-CONTAINING PROTEIN"/>
    <property type="match status" value="1"/>
</dbReference>
<feature type="binding site" evidence="12">
    <location>
        <begin position="225"/>
        <end position="227"/>
    </location>
    <ligand>
        <name>S-adenosyl-L-methionine</name>
        <dbReference type="ChEBI" id="CHEBI:59789"/>
    </ligand>
</feature>
<dbReference type="AlphaFoldDB" id="A0A6I6CD58"/>
<dbReference type="Gene3D" id="3.20.20.70">
    <property type="entry name" value="Aldolase class I"/>
    <property type="match status" value="1"/>
</dbReference>
<dbReference type="OrthoDB" id="9793973at2"/>
<keyword evidence="11 12" id="KW-0411">Iron-sulfur</keyword>
<comment type="miscellaneous">
    <text evidence="12">Reaction proceeds by a ping-pong mechanism involving intermediate methylation of a conserved cysteine residue.</text>
</comment>
<keyword evidence="5 12" id="KW-0489">Methyltransferase</keyword>
<feature type="binding site" evidence="12">
    <location>
        <position position="202"/>
    </location>
    <ligand>
        <name>S-adenosyl-L-methionine</name>
        <dbReference type="ChEBI" id="CHEBI:59789"/>
    </ligand>
</feature>
<dbReference type="PROSITE" id="PS51918">
    <property type="entry name" value="RADICAL_SAM"/>
    <property type="match status" value="1"/>
</dbReference>
<keyword evidence="2 12" id="KW-0004">4Fe-4S</keyword>
<dbReference type="GO" id="GO:0005737">
    <property type="term" value="C:cytoplasm"/>
    <property type="evidence" value="ECO:0007669"/>
    <property type="project" value="UniProtKB-SubCell"/>
</dbReference>
<comment type="catalytic activity">
    <reaction evidence="12">
        <text>adenosine(2503) in 23S rRNA + 2 reduced [2Fe-2S]-[ferredoxin] + 2 S-adenosyl-L-methionine = 2-methyladenosine(2503) in 23S rRNA + 5'-deoxyadenosine + L-methionine + 2 oxidized [2Fe-2S]-[ferredoxin] + S-adenosyl-L-homocysteine</text>
        <dbReference type="Rhea" id="RHEA:42916"/>
        <dbReference type="Rhea" id="RHEA-COMP:10000"/>
        <dbReference type="Rhea" id="RHEA-COMP:10001"/>
        <dbReference type="Rhea" id="RHEA-COMP:10152"/>
        <dbReference type="Rhea" id="RHEA-COMP:10282"/>
        <dbReference type="ChEBI" id="CHEBI:17319"/>
        <dbReference type="ChEBI" id="CHEBI:33737"/>
        <dbReference type="ChEBI" id="CHEBI:33738"/>
        <dbReference type="ChEBI" id="CHEBI:57844"/>
        <dbReference type="ChEBI" id="CHEBI:57856"/>
        <dbReference type="ChEBI" id="CHEBI:59789"/>
        <dbReference type="ChEBI" id="CHEBI:74411"/>
        <dbReference type="ChEBI" id="CHEBI:74497"/>
        <dbReference type="EC" id="2.1.1.192"/>
    </reaction>
</comment>
<keyword evidence="7 12" id="KW-0949">S-adenosyl-L-methionine</keyword>
<keyword evidence="8 12" id="KW-0819">tRNA processing</keyword>
<dbReference type="GO" id="GO:0002935">
    <property type="term" value="F:tRNA (adenine(37)-C2)-methyltransferase activity"/>
    <property type="evidence" value="ECO:0007669"/>
    <property type="project" value="UniProtKB-UniRule"/>
</dbReference>
<evidence type="ECO:0000256" key="1">
    <source>
        <dbReference type="ARBA" id="ARBA00004496"/>
    </source>
</evidence>
<feature type="binding site" evidence="12">
    <location>
        <position position="116"/>
    </location>
    <ligand>
        <name>[4Fe-4S] cluster</name>
        <dbReference type="ChEBI" id="CHEBI:49883"/>
        <note>4Fe-4S-S-AdoMet</note>
    </ligand>
</feature>
<dbReference type="GO" id="GO:0000049">
    <property type="term" value="F:tRNA binding"/>
    <property type="evidence" value="ECO:0007669"/>
    <property type="project" value="UniProtKB-UniRule"/>
</dbReference>
<feature type="binding site" evidence="12">
    <location>
        <begin position="170"/>
        <end position="171"/>
    </location>
    <ligand>
        <name>S-adenosyl-L-methionine</name>
        <dbReference type="ChEBI" id="CHEBI:59789"/>
    </ligand>
</feature>
<comment type="function">
    <text evidence="12">Specifically methylates position 2 of adenine 2503 in 23S rRNA and position 2 of adenine 37 in tRNAs.</text>
</comment>
<dbReference type="HAMAP" id="MF_01849">
    <property type="entry name" value="RNA_methyltr_RlmN"/>
    <property type="match status" value="1"/>
</dbReference>
<dbReference type="GO" id="GO:0070475">
    <property type="term" value="P:rRNA base methylation"/>
    <property type="evidence" value="ECO:0007669"/>
    <property type="project" value="UniProtKB-UniRule"/>
</dbReference>
<evidence type="ECO:0000256" key="2">
    <source>
        <dbReference type="ARBA" id="ARBA00022485"/>
    </source>
</evidence>